<evidence type="ECO:0000313" key="1">
    <source>
        <dbReference type="EMBL" id="VVE66017.1"/>
    </source>
</evidence>
<gene>
    <name evidence="1" type="ORF">PPN31119_02132</name>
</gene>
<protein>
    <submittedName>
        <fullName evidence="1">Uncharacterized protein</fullName>
    </submittedName>
</protein>
<reference evidence="1 2" key="1">
    <citation type="submission" date="2019-08" db="EMBL/GenBank/DDBJ databases">
        <authorList>
            <person name="Peeters C."/>
        </authorList>
    </citation>
    <scope>NUCLEOTIDE SEQUENCE [LARGE SCALE GENOMIC DNA]</scope>
    <source>
        <strain evidence="1 2">LMG 31119</strain>
    </source>
</reference>
<dbReference type="EMBL" id="CABPSO010000005">
    <property type="protein sequence ID" value="VVE66017.1"/>
    <property type="molecule type" value="Genomic_DNA"/>
</dbReference>
<name>A0ABY6WJ11_9BURK</name>
<comment type="caution">
    <text evidence="1">The sequence shown here is derived from an EMBL/GenBank/DDBJ whole genome shotgun (WGS) entry which is preliminary data.</text>
</comment>
<proteinExistence type="predicted"/>
<dbReference type="Proteomes" id="UP000361468">
    <property type="component" value="Unassembled WGS sequence"/>
</dbReference>
<evidence type="ECO:0000313" key="2">
    <source>
        <dbReference type="Proteomes" id="UP000361468"/>
    </source>
</evidence>
<accession>A0ABY6WJ11</accession>
<keyword evidence="2" id="KW-1185">Reference proteome</keyword>
<sequence length="79" mass="8365">MGETVRLTVVQDAALHDLRPETRVTSKFSLRVVTRPGGFVKKRDAMSVQPPGRPACTGVGIYVVMAAGETGVLRVGRGG</sequence>
<organism evidence="1 2">
    <name type="scientific">Pandoraea pnomenusa</name>
    <dbReference type="NCBI Taxonomy" id="93220"/>
    <lineage>
        <taxon>Bacteria</taxon>
        <taxon>Pseudomonadati</taxon>
        <taxon>Pseudomonadota</taxon>
        <taxon>Betaproteobacteria</taxon>
        <taxon>Burkholderiales</taxon>
        <taxon>Burkholderiaceae</taxon>
        <taxon>Pandoraea</taxon>
    </lineage>
</organism>